<dbReference type="Pfam" id="PF00437">
    <property type="entry name" value="T2SSE"/>
    <property type="match status" value="1"/>
</dbReference>
<dbReference type="InterPro" id="IPR027417">
    <property type="entry name" value="P-loop_NTPase"/>
</dbReference>
<dbReference type="PROSITE" id="PS00662">
    <property type="entry name" value="T2SP_E"/>
    <property type="match status" value="1"/>
</dbReference>
<dbReference type="GO" id="GO:0005524">
    <property type="term" value="F:ATP binding"/>
    <property type="evidence" value="ECO:0007669"/>
    <property type="project" value="InterPro"/>
</dbReference>
<dbReference type="AlphaFoldDB" id="A0A1I0L9F7"/>
<dbReference type="InterPro" id="IPR006321">
    <property type="entry name" value="PilT/PilU"/>
</dbReference>
<reference evidence="5" key="1">
    <citation type="submission" date="2016-10" db="EMBL/GenBank/DDBJ databases">
        <authorList>
            <person name="Varghese N."/>
            <person name="Submissions S."/>
        </authorList>
    </citation>
    <scope>NUCLEOTIDE SEQUENCE [LARGE SCALE GENOMIC DNA]</scope>
    <source>
        <strain evidence="5">DSM 16858</strain>
    </source>
</reference>
<dbReference type="SUPFAM" id="SSF52540">
    <property type="entry name" value="P-loop containing nucleoside triphosphate hydrolases"/>
    <property type="match status" value="1"/>
</dbReference>
<dbReference type="CDD" id="cd01131">
    <property type="entry name" value="PilT"/>
    <property type="match status" value="1"/>
</dbReference>
<dbReference type="Proteomes" id="UP000199181">
    <property type="component" value="Unassembled WGS sequence"/>
</dbReference>
<comment type="similarity">
    <text evidence="1">Belongs to the GSP E family.</text>
</comment>
<keyword evidence="5" id="KW-1185">Reference proteome</keyword>
<dbReference type="GO" id="GO:0016887">
    <property type="term" value="F:ATP hydrolysis activity"/>
    <property type="evidence" value="ECO:0007669"/>
    <property type="project" value="InterPro"/>
</dbReference>
<dbReference type="NCBIfam" id="TIGR01420">
    <property type="entry name" value="pilT_fam"/>
    <property type="match status" value="1"/>
</dbReference>
<evidence type="ECO:0000313" key="4">
    <source>
        <dbReference type="EMBL" id="SEU36037.1"/>
    </source>
</evidence>
<organism evidence="4 5">
    <name type="scientific">Stigmatella erecta</name>
    <dbReference type="NCBI Taxonomy" id="83460"/>
    <lineage>
        <taxon>Bacteria</taxon>
        <taxon>Pseudomonadati</taxon>
        <taxon>Myxococcota</taxon>
        <taxon>Myxococcia</taxon>
        <taxon>Myxococcales</taxon>
        <taxon>Cystobacterineae</taxon>
        <taxon>Archangiaceae</taxon>
        <taxon>Stigmatella</taxon>
    </lineage>
</organism>
<evidence type="ECO:0000256" key="2">
    <source>
        <dbReference type="SAM" id="MobiDB-lite"/>
    </source>
</evidence>
<evidence type="ECO:0000259" key="3">
    <source>
        <dbReference type="PROSITE" id="PS00662"/>
    </source>
</evidence>
<name>A0A1I0L9F7_9BACT</name>
<dbReference type="Gene3D" id="3.40.50.300">
    <property type="entry name" value="P-loop containing nucleotide triphosphate hydrolases"/>
    <property type="match status" value="1"/>
</dbReference>
<protein>
    <submittedName>
        <fullName evidence="4">Twitching motility protein PilT</fullName>
    </submittedName>
</protein>
<dbReference type="RefSeq" id="WP_093525473.1">
    <property type="nucleotide sequence ID" value="NZ_FOIJ01000021.1"/>
</dbReference>
<feature type="domain" description="Bacterial type II secretion system protein E" evidence="3">
    <location>
        <begin position="443"/>
        <end position="457"/>
    </location>
</feature>
<evidence type="ECO:0000313" key="5">
    <source>
        <dbReference type="Proteomes" id="UP000199181"/>
    </source>
</evidence>
<dbReference type="PRINTS" id="PR01217">
    <property type="entry name" value="PRICHEXTENSN"/>
</dbReference>
<proteinExistence type="inferred from homology"/>
<dbReference type="InterPro" id="IPR050921">
    <property type="entry name" value="T4SS_GSP_E_ATPase"/>
</dbReference>
<dbReference type="InterPro" id="IPR003593">
    <property type="entry name" value="AAA+_ATPase"/>
</dbReference>
<feature type="compositionally biased region" description="Low complexity" evidence="2">
    <location>
        <begin position="186"/>
        <end position="205"/>
    </location>
</feature>
<dbReference type="PANTHER" id="PTHR30486">
    <property type="entry name" value="TWITCHING MOTILITY PROTEIN PILT"/>
    <property type="match status" value="1"/>
</dbReference>
<sequence length="617" mass="65613">MARLDPIIEKLFKDAGQELLFETGNGVNMRTASGLLPVLKQNLTSQQILGALAELVPPEQRGGFPAEGASAFSYQSPGGPVQVKLENVQGHVKAWMTPGVPGYSAEGELELASPAEMMQLAAEGFTPSFSTAIPLSLTTPAPIPPPTPAPAPVAAPAPAARPAPPAATPAPVPQNVRPGMTPAPLPAAALAGAPPKPAPQAARPMTAVPLAQPPAAPLPPAPVAAPSAPAPVAAAEPLSLQVSGETSGHRQEMLGLLELMLSRRASDLHLASETVPHMRIDGDMVAISEYAVLSSHHLKALLFSIAPEKNKKQWEEIHDTDFAYETEAARFRVNVFEDRRGIGAVLRQIPNTIRTAEEMGLSKHILDLCFLSKGLVLVTGPTGSGKSTTLAAMIDYVNRHREDHIITIEDPIEFVHKNKSCLVNQREVGVHTHSFKNALRAALREDPDVVLVGEMRDLETIAIAIETAETGHLVFGTLHTNTAASTVDRIIDQFPSDRQAQIRMMLSESLKGVITQTLCKRIGGGRVPAQEVLLCSGSVSNLIREGKTFQIPSVMQTSRGQGMTMLNDALLELVKKKLVDPNEALSKAVARSEMRAMLERAGFKVDAPTEAAGAPTK</sequence>
<evidence type="ECO:0000256" key="1">
    <source>
        <dbReference type="ARBA" id="ARBA00006611"/>
    </source>
</evidence>
<feature type="region of interest" description="Disordered" evidence="2">
    <location>
        <begin position="137"/>
        <end position="205"/>
    </location>
</feature>
<dbReference type="Gene3D" id="3.30.450.90">
    <property type="match status" value="1"/>
</dbReference>
<dbReference type="EMBL" id="FOIJ01000021">
    <property type="protein sequence ID" value="SEU36037.1"/>
    <property type="molecule type" value="Genomic_DNA"/>
</dbReference>
<feature type="compositionally biased region" description="Pro residues" evidence="2">
    <location>
        <begin position="141"/>
        <end position="172"/>
    </location>
</feature>
<dbReference type="SMART" id="SM00382">
    <property type="entry name" value="AAA"/>
    <property type="match status" value="1"/>
</dbReference>
<dbReference type="InterPro" id="IPR001482">
    <property type="entry name" value="T2SS/T4SS_dom"/>
</dbReference>
<dbReference type="PANTHER" id="PTHR30486:SF6">
    <property type="entry name" value="TYPE IV PILUS RETRACTATION ATPASE PILT"/>
    <property type="match status" value="1"/>
</dbReference>
<gene>
    <name evidence="4" type="ORF">SAMN05443639_12196</name>
</gene>
<accession>A0A1I0L9F7</accession>